<evidence type="ECO:0008006" key="6">
    <source>
        <dbReference type="Google" id="ProtNLM"/>
    </source>
</evidence>
<dbReference type="OrthoDB" id="9815847at2"/>
<evidence type="ECO:0000256" key="2">
    <source>
        <dbReference type="SAM" id="MobiDB-lite"/>
    </source>
</evidence>
<name>A0A1Y5T0R1_9RHOB</name>
<proteinExistence type="predicted"/>
<dbReference type="Gene3D" id="1.25.40.10">
    <property type="entry name" value="Tetratricopeptide repeat domain"/>
    <property type="match status" value="1"/>
</dbReference>
<dbReference type="GO" id="GO:0017004">
    <property type="term" value="P:cytochrome complex assembly"/>
    <property type="evidence" value="ECO:0007669"/>
    <property type="project" value="UniProtKB-KW"/>
</dbReference>
<dbReference type="EMBL" id="FWFW01000009">
    <property type="protein sequence ID" value="SLN53356.1"/>
    <property type="molecule type" value="Genomic_DNA"/>
</dbReference>
<accession>A0A1Y5T0R1</accession>
<keyword evidence="3" id="KW-0472">Membrane</keyword>
<feature type="transmembrane region" description="Helical" evidence="3">
    <location>
        <begin position="92"/>
        <end position="113"/>
    </location>
</feature>
<dbReference type="RefSeq" id="WP_085849829.1">
    <property type="nucleotide sequence ID" value="NZ_FNZV01000009.1"/>
</dbReference>
<keyword evidence="5" id="KW-1185">Reference proteome</keyword>
<gene>
    <name evidence="4" type="ORF">PAM7971_02714</name>
</gene>
<dbReference type="Proteomes" id="UP000193307">
    <property type="component" value="Unassembled WGS sequence"/>
</dbReference>
<dbReference type="NCBIfam" id="TIGR03142">
    <property type="entry name" value="cytochro_ccmI"/>
    <property type="match status" value="1"/>
</dbReference>
<dbReference type="InterPro" id="IPR011990">
    <property type="entry name" value="TPR-like_helical_dom_sf"/>
</dbReference>
<keyword evidence="1" id="KW-0201">Cytochrome c-type biogenesis</keyword>
<dbReference type="InterPro" id="IPR017560">
    <property type="entry name" value="Cyt_c_biogenesis_CcmI"/>
</dbReference>
<reference evidence="4 5" key="1">
    <citation type="submission" date="2017-03" db="EMBL/GenBank/DDBJ databases">
        <authorList>
            <person name="Afonso C.L."/>
            <person name="Miller P.J."/>
            <person name="Scott M.A."/>
            <person name="Spackman E."/>
            <person name="Goraichik I."/>
            <person name="Dimitrov K.M."/>
            <person name="Suarez D.L."/>
            <person name="Swayne D.E."/>
        </authorList>
    </citation>
    <scope>NUCLEOTIDE SEQUENCE [LARGE SCALE GENOMIC DNA]</scope>
    <source>
        <strain evidence="4 5">CECT 7971</strain>
    </source>
</reference>
<sequence>MTFWIIVSFIAALATAPLVLVLLRARASDADDSGNTAVELRVYKDQLSEVERDLSRGMLSDEAAKRARLEISRRMLDADTKGKQHITKDAPLPLWAALTVGALVLGGGIWLYADMGALGYKDLPLKDRLEWANELRETRPSQATAEQTAPASPPLDTPDPQHIVLLEKLRAALDTRPNDLQGHMLMARNAAVVGEYRDAYAAQQRVIDLKGDGATAEDYASLADMMILAVGGYVSPESEAAITKSMARDANNGTANYYAGLMFAQTGRPDMTFQLWSRLLSNSAPDDLWVGPIRGQIEAVAQAAGVRYTLPPLSATSPNAGLKGPTADDIDAAADMDANDRQDFIRSMVNQLSARLANDGGSPEEWARLISSLGVLGDTARARAIWNEAQIIFGPDPKALAQISAAAQSAGVTQ</sequence>
<evidence type="ECO:0000313" key="5">
    <source>
        <dbReference type="Proteomes" id="UP000193307"/>
    </source>
</evidence>
<organism evidence="4 5">
    <name type="scientific">Pacificibacter marinus</name>
    <dbReference type="NCBI Taxonomy" id="658057"/>
    <lineage>
        <taxon>Bacteria</taxon>
        <taxon>Pseudomonadati</taxon>
        <taxon>Pseudomonadota</taxon>
        <taxon>Alphaproteobacteria</taxon>
        <taxon>Rhodobacterales</taxon>
        <taxon>Roseobacteraceae</taxon>
        <taxon>Pacificibacter</taxon>
    </lineage>
</organism>
<keyword evidence="3" id="KW-1133">Transmembrane helix</keyword>
<evidence type="ECO:0000256" key="1">
    <source>
        <dbReference type="ARBA" id="ARBA00022748"/>
    </source>
</evidence>
<dbReference type="AlphaFoldDB" id="A0A1Y5T0R1"/>
<feature type="region of interest" description="Disordered" evidence="2">
    <location>
        <begin position="137"/>
        <end position="159"/>
    </location>
</feature>
<dbReference type="SUPFAM" id="SSF48452">
    <property type="entry name" value="TPR-like"/>
    <property type="match status" value="1"/>
</dbReference>
<feature type="compositionally biased region" description="Polar residues" evidence="2">
    <location>
        <begin position="140"/>
        <end position="150"/>
    </location>
</feature>
<evidence type="ECO:0000256" key="3">
    <source>
        <dbReference type="SAM" id="Phobius"/>
    </source>
</evidence>
<keyword evidence="3" id="KW-0812">Transmembrane</keyword>
<protein>
    <recommendedName>
        <fullName evidence="6">Cytochrome c-type biogenesis protein CcmH</fullName>
    </recommendedName>
</protein>
<dbReference type="STRING" id="658057.SAMN04488032_10924"/>
<evidence type="ECO:0000313" key="4">
    <source>
        <dbReference type="EMBL" id="SLN53356.1"/>
    </source>
</evidence>